<protein>
    <recommendedName>
        <fullName evidence="3">alcohol dehydrogenase</fullName>
        <ecNumber evidence="3">1.1.1.1</ecNumber>
    </recommendedName>
</protein>
<feature type="domain" description="Enoyl reductase (ER)" evidence="8">
    <location>
        <begin position="8"/>
        <end position="311"/>
    </location>
</feature>
<dbReference type="SMART" id="SM00829">
    <property type="entry name" value="PKS_ER"/>
    <property type="match status" value="1"/>
</dbReference>
<dbReference type="AlphaFoldDB" id="A0A2N7W530"/>
<evidence type="ECO:0000313" key="12">
    <source>
        <dbReference type="Proteomes" id="UP000494205"/>
    </source>
</evidence>
<dbReference type="InterPro" id="IPR036291">
    <property type="entry name" value="NAD(P)-bd_dom_sf"/>
</dbReference>
<dbReference type="Pfam" id="PF08240">
    <property type="entry name" value="ADH_N"/>
    <property type="match status" value="1"/>
</dbReference>
<dbReference type="Proteomes" id="UP000494205">
    <property type="component" value="Unassembled WGS sequence"/>
</dbReference>
<dbReference type="InterPro" id="IPR013154">
    <property type="entry name" value="ADH-like_N"/>
</dbReference>
<evidence type="ECO:0000256" key="3">
    <source>
        <dbReference type="ARBA" id="ARBA00013190"/>
    </source>
</evidence>
<keyword evidence="4 7" id="KW-0479">Metal-binding</keyword>
<evidence type="ECO:0000256" key="5">
    <source>
        <dbReference type="ARBA" id="ARBA00022833"/>
    </source>
</evidence>
<name>A0A2N7W530_9BURK</name>
<dbReference type="InterPro" id="IPR002328">
    <property type="entry name" value="ADH_Zn_CS"/>
</dbReference>
<dbReference type="OrthoDB" id="9771084at2"/>
<gene>
    <name evidence="10" type="ORF">C0Z16_30815</name>
    <name evidence="9" type="ORF">LMG27174_06246</name>
</gene>
<reference evidence="10 11" key="1">
    <citation type="submission" date="2018-01" db="EMBL/GenBank/DDBJ databases">
        <title>Whole genome analyses suggest that Burkholderia sensu lato contains two further novel genera in the rhizoxinica-symbiotica group Mycetohabitans gen. nov., and Trinickia gen. nov.: implications for the evolution of diazotrophy and nodulation in the Burkholderiaceae.</title>
        <authorList>
            <person name="Estrada-de los Santos P."/>
            <person name="Palmer M."/>
            <person name="Chavez-Ramirez B."/>
            <person name="Beukes C."/>
            <person name="Steenkamp E.T."/>
            <person name="Hirsch A.M."/>
            <person name="Manyaka P."/>
            <person name="Maluk M."/>
            <person name="Lafos M."/>
            <person name="Crook M."/>
            <person name="Gross E."/>
            <person name="Simon M.F."/>
            <person name="Bueno dos Reis Junior F."/>
            <person name="Poole P.S."/>
            <person name="Venter S.N."/>
            <person name="James E.K."/>
        </authorList>
    </citation>
    <scope>NUCLEOTIDE SEQUENCE [LARGE SCALE GENOMIC DNA]</scope>
    <source>
        <strain evidence="10 11">WSM 3937</strain>
    </source>
</reference>
<dbReference type="InterPro" id="IPR011032">
    <property type="entry name" value="GroES-like_sf"/>
</dbReference>
<dbReference type="CDD" id="cd08254">
    <property type="entry name" value="hydroxyacyl_CoA_DH"/>
    <property type="match status" value="1"/>
</dbReference>
<keyword evidence="6 9" id="KW-0560">Oxidoreductase</keyword>
<dbReference type="EMBL" id="PNXY01000034">
    <property type="protein sequence ID" value="PMS24510.1"/>
    <property type="molecule type" value="Genomic_DNA"/>
</dbReference>
<evidence type="ECO:0000313" key="9">
    <source>
        <dbReference type="EMBL" id="CAB3735865.1"/>
    </source>
</evidence>
<dbReference type="GO" id="GO:0005737">
    <property type="term" value="C:cytoplasm"/>
    <property type="evidence" value="ECO:0007669"/>
    <property type="project" value="TreeGrafter"/>
</dbReference>
<comment type="cofactor">
    <cofactor evidence="1 7">
        <name>Zn(2+)</name>
        <dbReference type="ChEBI" id="CHEBI:29105"/>
    </cofactor>
</comment>
<dbReference type="Proteomes" id="UP000235659">
    <property type="component" value="Unassembled WGS sequence"/>
</dbReference>
<evidence type="ECO:0000256" key="7">
    <source>
        <dbReference type="RuleBase" id="RU361277"/>
    </source>
</evidence>
<dbReference type="Gene3D" id="3.90.180.10">
    <property type="entry name" value="Medium-chain alcohol dehydrogenases, catalytic domain"/>
    <property type="match status" value="1"/>
</dbReference>
<dbReference type="InterPro" id="IPR020843">
    <property type="entry name" value="ER"/>
</dbReference>
<keyword evidence="5 7" id="KW-0862">Zinc</keyword>
<evidence type="ECO:0000259" key="8">
    <source>
        <dbReference type="SMART" id="SM00829"/>
    </source>
</evidence>
<dbReference type="PANTHER" id="PTHR42940">
    <property type="entry name" value="ALCOHOL DEHYDROGENASE 1-RELATED"/>
    <property type="match status" value="1"/>
</dbReference>
<reference evidence="9 12" key="2">
    <citation type="submission" date="2020-04" db="EMBL/GenBank/DDBJ databases">
        <authorList>
            <person name="De Canck E."/>
        </authorList>
    </citation>
    <scope>NUCLEOTIDE SEQUENCE [LARGE SCALE GENOMIC DNA]</scope>
    <source>
        <strain evidence="9 12">LMG 27174</strain>
    </source>
</reference>
<dbReference type="EC" id="1.1.1.1" evidence="3"/>
<dbReference type="SUPFAM" id="SSF51735">
    <property type="entry name" value="NAD(P)-binding Rossmann-fold domains"/>
    <property type="match status" value="1"/>
</dbReference>
<organism evidence="9 12">
    <name type="scientific">Paraburkholderia rhynchosiae</name>
    <dbReference type="NCBI Taxonomy" id="487049"/>
    <lineage>
        <taxon>Bacteria</taxon>
        <taxon>Pseudomonadati</taxon>
        <taxon>Pseudomonadota</taxon>
        <taxon>Betaproteobacteria</taxon>
        <taxon>Burkholderiales</taxon>
        <taxon>Burkholderiaceae</taxon>
        <taxon>Paraburkholderia</taxon>
    </lineage>
</organism>
<evidence type="ECO:0000256" key="6">
    <source>
        <dbReference type="ARBA" id="ARBA00023002"/>
    </source>
</evidence>
<dbReference type="GO" id="GO:0008270">
    <property type="term" value="F:zinc ion binding"/>
    <property type="evidence" value="ECO:0007669"/>
    <property type="project" value="InterPro"/>
</dbReference>
<evidence type="ECO:0000256" key="4">
    <source>
        <dbReference type="ARBA" id="ARBA00022723"/>
    </source>
</evidence>
<evidence type="ECO:0000313" key="11">
    <source>
        <dbReference type="Proteomes" id="UP000235659"/>
    </source>
</evidence>
<accession>A0A2N7W530</accession>
<dbReference type="Pfam" id="PF00107">
    <property type="entry name" value="ADH_zinc_N"/>
    <property type="match status" value="1"/>
</dbReference>
<keyword evidence="11" id="KW-1185">Reference proteome</keyword>
<dbReference type="SUPFAM" id="SSF50129">
    <property type="entry name" value="GroES-like"/>
    <property type="match status" value="1"/>
</dbReference>
<comment type="similarity">
    <text evidence="2 7">Belongs to the zinc-containing alcohol dehydrogenase family.</text>
</comment>
<evidence type="ECO:0000313" key="10">
    <source>
        <dbReference type="EMBL" id="PMS24510.1"/>
    </source>
</evidence>
<sequence>MKAWLFTAPHEPLQLIERETPRPGPGEVILELRATGLCHSDVGCIDGTITAMMAKQPPIILGHEMAGVIAEVGPGVTDYQVGDRVVASASPDYCPGWGVDGGYATHCLLREQILIPLPSEVSFVQGAAATDAGQTSYGALMGTGELRAGQRVGIIGLGGLGMTGARIAVLNGAEVYAAEPRREAWAMAKEQGVREVVADVLDLAQYNLDLIVDFAGFGTTTAGAINVVRPGGIVVLVGLGVTEATISTGALIGRSVSLRGNNGGRPGDTAAVLGHMKAGELEIKASVIPFEEIPQGLERLEARKVVGRLVAEVN</sequence>
<dbReference type="RefSeq" id="WP_102635829.1">
    <property type="nucleotide sequence ID" value="NZ_CADIJZ010000033.1"/>
</dbReference>
<proteinExistence type="inferred from homology"/>
<dbReference type="InterPro" id="IPR013149">
    <property type="entry name" value="ADH-like_C"/>
</dbReference>
<dbReference type="PROSITE" id="PS00059">
    <property type="entry name" value="ADH_ZINC"/>
    <property type="match status" value="1"/>
</dbReference>
<dbReference type="GO" id="GO:0004022">
    <property type="term" value="F:alcohol dehydrogenase (NAD+) activity"/>
    <property type="evidence" value="ECO:0007669"/>
    <property type="project" value="UniProtKB-EC"/>
</dbReference>
<dbReference type="PANTHER" id="PTHR42940:SF8">
    <property type="entry name" value="VACUOLAR PROTEIN SORTING-ASSOCIATED PROTEIN 11"/>
    <property type="match status" value="1"/>
</dbReference>
<evidence type="ECO:0000256" key="1">
    <source>
        <dbReference type="ARBA" id="ARBA00001947"/>
    </source>
</evidence>
<evidence type="ECO:0000256" key="2">
    <source>
        <dbReference type="ARBA" id="ARBA00008072"/>
    </source>
</evidence>
<dbReference type="EMBL" id="CADIJZ010000033">
    <property type="protein sequence ID" value="CAB3735865.1"/>
    <property type="molecule type" value="Genomic_DNA"/>
</dbReference>